<keyword evidence="12" id="KW-1185">Reference proteome</keyword>
<keyword evidence="5 8" id="KW-0812">Transmembrane</keyword>
<keyword evidence="7 8" id="KW-0472">Membrane</keyword>
<feature type="transmembrane region" description="Helical" evidence="8">
    <location>
        <begin position="109"/>
        <end position="125"/>
    </location>
</feature>
<feature type="transmembrane region" description="Helical" evidence="8">
    <location>
        <begin position="205"/>
        <end position="228"/>
    </location>
</feature>
<dbReference type="Pfam" id="PF01925">
    <property type="entry name" value="TauE"/>
    <property type="match status" value="1"/>
</dbReference>
<organism evidence="9 11">
    <name type="scientific">Glycomyces lechevalierae</name>
    <dbReference type="NCBI Taxonomy" id="256034"/>
    <lineage>
        <taxon>Bacteria</taxon>
        <taxon>Bacillati</taxon>
        <taxon>Actinomycetota</taxon>
        <taxon>Actinomycetes</taxon>
        <taxon>Glycomycetales</taxon>
        <taxon>Glycomycetaceae</taxon>
        <taxon>Glycomyces</taxon>
    </lineage>
</organism>
<name>A0A9X3PE33_9ACTN</name>
<dbReference type="Proteomes" id="UP001145799">
    <property type="component" value="Unassembled WGS sequence"/>
</dbReference>
<keyword evidence="3" id="KW-0813">Transport</keyword>
<dbReference type="InterPro" id="IPR002781">
    <property type="entry name" value="TM_pro_TauE-like"/>
</dbReference>
<dbReference type="AlphaFoldDB" id="A0A9X3PE33"/>
<comment type="caution">
    <text evidence="9">The sequence shown here is derived from an EMBL/GenBank/DDBJ whole genome shotgun (WGS) entry which is preliminary data.</text>
</comment>
<keyword evidence="4 8" id="KW-1003">Cell membrane</keyword>
<sequence length="262" mass="27472">MTALPATVPPTSVAAWAMLALAAALVGFSKTGIAGIGSLPILLFATVLPAKESTGALLPVLIIADLFAIRFYSRHVEWRVLGRLAPWVVVGTVAGAAVLYFVDDTLMRLLIGVILLAMLALQLWNRMRPKVDDPKPPSGFARRSAAAGAGVAAGATTMMANAAGPVMVLYLMLSGFPKLRFLGTMAWFFFAVNLFKVPFSVGLGLISWHSLLMAAVLIPAVAVGALIGRAVVHRVNQRQFELATLALSGVGASLLILSAVAN</sequence>
<evidence type="ECO:0000313" key="10">
    <source>
        <dbReference type="EMBL" id="MDR7341119.1"/>
    </source>
</evidence>
<dbReference type="EMBL" id="JAPZVQ010000001">
    <property type="protein sequence ID" value="MDA1383889.1"/>
    <property type="molecule type" value="Genomic_DNA"/>
</dbReference>
<evidence type="ECO:0000256" key="8">
    <source>
        <dbReference type="RuleBase" id="RU363041"/>
    </source>
</evidence>
<feature type="transmembrane region" description="Helical" evidence="8">
    <location>
        <begin position="84"/>
        <end position="102"/>
    </location>
</feature>
<dbReference type="PANTHER" id="PTHR30269">
    <property type="entry name" value="TRANSMEMBRANE PROTEIN YFCA"/>
    <property type="match status" value="1"/>
</dbReference>
<evidence type="ECO:0000256" key="2">
    <source>
        <dbReference type="ARBA" id="ARBA00009142"/>
    </source>
</evidence>
<proteinExistence type="inferred from homology"/>
<dbReference type="Proteomes" id="UP001183604">
    <property type="component" value="Unassembled WGS sequence"/>
</dbReference>
<evidence type="ECO:0000256" key="6">
    <source>
        <dbReference type="ARBA" id="ARBA00022989"/>
    </source>
</evidence>
<evidence type="ECO:0000256" key="3">
    <source>
        <dbReference type="ARBA" id="ARBA00022448"/>
    </source>
</evidence>
<dbReference type="PANTHER" id="PTHR30269:SF23">
    <property type="entry name" value="MEMBRANE TRANSPORTER PROTEIN YDHB-RELATED"/>
    <property type="match status" value="1"/>
</dbReference>
<dbReference type="RefSeq" id="WP_270120208.1">
    <property type="nucleotide sequence ID" value="NZ_BAAAOM010000001.1"/>
</dbReference>
<protein>
    <recommendedName>
        <fullName evidence="8">Probable membrane transporter protein</fullName>
    </recommendedName>
</protein>
<evidence type="ECO:0000256" key="4">
    <source>
        <dbReference type="ARBA" id="ARBA00022475"/>
    </source>
</evidence>
<evidence type="ECO:0000256" key="1">
    <source>
        <dbReference type="ARBA" id="ARBA00004651"/>
    </source>
</evidence>
<feature type="transmembrane region" description="Helical" evidence="8">
    <location>
        <begin position="145"/>
        <end position="172"/>
    </location>
</feature>
<evidence type="ECO:0000256" key="5">
    <source>
        <dbReference type="ARBA" id="ARBA00022692"/>
    </source>
</evidence>
<gene>
    <name evidence="10" type="ORF">J2S69_004838</name>
    <name evidence="9" type="ORF">O2L01_02735</name>
</gene>
<reference evidence="10 12" key="2">
    <citation type="submission" date="2023-07" db="EMBL/GenBank/DDBJ databases">
        <title>Sequencing the genomes of 1000 actinobacteria strains.</title>
        <authorList>
            <person name="Klenk H.-P."/>
        </authorList>
    </citation>
    <scope>NUCLEOTIDE SEQUENCE [LARGE SCALE GENOMIC DNA]</scope>
    <source>
        <strain evidence="10 12">DSM 44724</strain>
    </source>
</reference>
<comment type="similarity">
    <text evidence="2 8">Belongs to the 4-toluene sulfonate uptake permease (TSUP) (TC 2.A.102) family.</text>
</comment>
<feature type="transmembrane region" description="Helical" evidence="8">
    <location>
        <begin position="55"/>
        <end position="72"/>
    </location>
</feature>
<accession>A0A9X3PE33</accession>
<evidence type="ECO:0000256" key="7">
    <source>
        <dbReference type="ARBA" id="ARBA00023136"/>
    </source>
</evidence>
<evidence type="ECO:0000313" key="11">
    <source>
        <dbReference type="Proteomes" id="UP001145799"/>
    </source>
</evidence>
<feature type="transmembrane region" description="Helical" evidence="8">
    <location>
        <begin position="179"/>
        <end position="199"/>
    </location>
</feature>
<keyword evidence="6 8" id="KW-1133">Transmembrane helix</keyword>
<dbReference type="GO" id="GO:0005886">
    <property type="term" value="C:plasma membrane"/>
    <property type="evidence" value="ECO:0007669"/>
    <property type="project" value="UniProtKB-SubCell"/>
</dbReference>
<feature type="transmembrane region" description="Helical" evidence="8">
    <location>
        <begin position="240"/>
        <end position="261"/>
    </location>
</feature>
<evidence type="ECO:0000313" key="9">
    <source>
        <dbReference type="EMBL" id="MDA1383889.1"/>
    </source>
</evidence>
<feature type="transmembrane region" description="Helical" evidence="8">
    <location>
        <begin position="15"/>
        <end position="48"/>
    </location>
</feature>
<evidence type="ECO:0000313" key="12">
    <source>
        <dbReference type="Proteomes" id="UP001183604"/>
    </source>
</evidence>
<dbReference type="EMBL" id="JAVDYD010000001">
    <property type="protein sequence ID" value="MDR7341119.1"/>
    <property type="molecule type" value="Genomic_DNA"/>
</dbReference>
<comment type="subcellular location">
    <subcellularLocation>
        <location evidence="1 8">Cell membrane</location>
        <topology evidence="1 8">Multi-pass membrane protein</topology>
    </subcellularLocation>
</comment>
<dbReference type="InterPro" id="IPR052017">
    <property type="entry name" value="TSUP"/>
</dbReference>
<reference evidence="9" key="1">
    <citation type="submission" date="2022-12" db="EMBL/GenBank/DDBJ databases">
        <title>Gycomyces niveus sp.nov., a novel actinomycete isolated from soil in Shouguang.</title>
        <authorList>
            <person name="Yang X."/>
        </authorList>
    </citation>
    <scope>NUCLEOTIDE SEQUENCE</scope>
    <source>
        <strain evidence="9">DSM 44724</strain>
    </source>
</reference>